<accession>A0ACC2WER8</accession>
<comment type="caution">
    <text evidence="1">The sequence shown here is derived from an EMBL/GenBank/DDBJ whole genome shotgun (WGS) entry which is preliminary data.</text>
</comment>
<evidence type="ECO:0000313" key="2">
    <source>
        <dbReference type="Proteomes" id="UP001227268"/>
    </source>
</evidence>
<name>A0ACC2WER8_9TREE</name>
<dbReference type="Proteomes" id="UP001227268">
    <property type="component" value="Unassembled WGS sequence"/>
</dbReference>
<dbReference type="EMBL" id="JASBWT010000001">
    <property type="protein sequence ID" value="KAJ9109037.1"/>
    <property type="molecule type" value="Genomic_DNA"/>
</dbReference>
<reference evidence="1" key="1">
    <citation type="submission" date="2023-04" db="EMBL/GenBank/DDBJ databases">
        <title>Draft Genome sequencing of Naganishia species isolated from polar environments using Oxford Nanopore Technology.</title>
        <authorList>
            <person name="Leo P."/>
            <person name="Venkateswaran K."/>
        </authorList>
    </citation>
    <scope>NUCLEOTIDE SEQUENCE</scope>
    <source>
        <strain evidence="1">MNA-CCFEE 5423</strain>
    </source>
</reference>
<proteinExistence type="predicted"/>
<organism evidence="1 2">
    <name type="scientific">Naganishia friedmannii</name>
    <dbReference type="NCBI Taxonomy" id="89922"/>
    <lineage>
        <taxon>Eukaryota</taxon>
        <taxon>Fungi</taxon>
        <taxon>Dikarya</taxon>
        <taxon>Basidiomycota</taxon>
        <taxon>Agaricomycotina</taxon>
        <taxon>Tremellomycetes</taxon>
        <taxon>Filobasidiales</taxon>
        <taxon>Filobasidiaceae</taxon>
        <taxon>Naganishia</taxon>
    </lineage>
</organism>
<protein>
    <submittedName>
        <fullName evidence="1">Uncharacterized protein</fullName>
    </submittedName>
</protein>
<sequence length="602" mass="66191">MVVSTPFINSIDIIGTDKILHFPTSAAFSHLPQDLLPFDQYEGKGIYVPLALTAHDDHDIDALQSLNDESASRTTPPLEEIDGDGLPTIHLRSDGNDPYAPRPFRTKLGAIARVPAQDAWWLGRDATFREPEGTSRGGFTSAEAPWERGTHFRAITGLTHDAAALPHLRTGTGIAKAAEGHWIVPREEEEECSGFIREMVRTMKRYWKRVMGEAHGRSHLITAKESFGMVACKDREIINTFLHYLSHHRIFTPQEPYLLSSLSHTISLSTLMQRQINIAQLLCDTLPGTKEFTSWHAYALDCWVRAPALASDREWQVNGELMRARVEGTFTPAREESMARNLEEGLQRVQGGAGEEDVVHETTEAEAERVELGQVEDQDEDGYTRGVRWTEEDVAKHPMEDDAAAGMTDLVDQEVDGGGWEVPVMDTLTKALGSPATEYSVTAKRAPATYLISKLSSEQPDSVTGDTGRLDVRFMQYARRVRKLSPTNDGGADRGGDGFLWLTLTPETSTGSSSSSSSSESASPPSNVASLATTTTTTTYNEVVVLVDTYEKGGSALVHQIDSRQAEGMGMTVGLICIGPSGESQREGTWIVETLEEVRPRF</sequence>
<evidence type="ECO:0000313" key="1">
    <source>
        <dbReference type="EMBL" id="KAJ9109037.1"/>
    </source>
</evidence>
<keyword evidence="2" id="KW-1185">Reference proteome</keyword>
<gene>
    <name evidence="1" type="ORF">QFC21_000363</name>
</gene>